<comment type="caution">
    <text evidence="1">The sequence shown here is derived from an EMBL/GenBank/DDBJ whole genome shotgun (WGS) entry which is preliminary data.</text>
</comment>
<reference evidence="1 2" key="1">
    <citation type="submission" date="2018-09" db="EMBL/GenBank/DDBJ databases">
        <title>YIM PH 21725 draft genome.</title>
        <authorList>
            <person name="Miao C."/>
        </authorList>
    </citation>
    <scope>NUCLEOTIDE SEQUENCE [LARGE SCALE GENOMIC DNA]</scope>
    <source>
        <strain evidence="2">YIM PH21725</strain>
    </source>
</reference>
<gene>
    <name evidence="1" type="ORF">D5S19_13055</name>
</gene>
<evidence type="ECO:0000313" key="2">
    <source>
        <dbReference type="Proteomes" id="UP000285112"/>
    </source>
</evidence>
<name>A0A419I552_9PSEU</name>
<organism evidence="1 2">
    <name type="scientific">Amycolatopsis panacis</name>
    <dbReference type="NCBI Taxonomy" id="2340917"/>
    <lineage>
        <taxon>Bacteria</taxon>
        <taxon>Bacillati</taxon>
        <taxon>Actinomycetota</taxon>
        <taxon>Actinomycetes</taxon>
        <taxon>Pseudonocardiales</taxon>
        <taxon>Pseudonocardiaceae</taxon>
        <taxon>Amycolatopsis</taxon>
    </lineage>
</organism>
<evidence type="ECO:0000313" key="1">
    <source>
        <dbReference type="EMBL" id="RJQ85827.1"/>
    </source>
</evidence>
<protein>
    <submittedName>
        <fullName evidence="1">Uncharacterized protein</fullName>
    </submittedName>
</protein>
<keyword evidence="2" id="KW-1185">Reference proteome</keyword>
<dbReference type="AlphaFoldDB" id="A0A419I552"/>
<dbReference type="Proteomes" id="UP000285112">
    <property type="component" value="Unassembled WGS sequence"/>
</dbReference>
<sequence length="94" mass="10252">MASSRIWRRLAHSNRVTEILDTAHRALNQYGASPDRVGEQVLGAVGTNAPYLATRDQLADHLRERTVEIAAAMTHAERFLSGVDGSDGVKEPAQ</sequence>
<accession>A0A419I552</accession>
<dbReference type="EMBL" id="QZFV01000076">
    <property type="protein sequence ID" value="RJQ85827.1"/>
    <property type="molecule type" value="Genomic_DNA"/>
</dbReference>
<proteinExistence type="predicted"/>